<dbReference type="InterPro" id="IPR002018">
    <property type="entry name" value="CarbesteraseB"/>
</dbReference>
<comment type="caution">
    <text evidence="6">The sequence shown here is derived from an EMBL/GenBank/DDBJ whole genome shotgun (WGS) entry which is preliminary data.</text>
</comment>
<keyword evidence="3 4" id="KW-0378">Hydrolase</keyword>
<evidence type="ECO:0000256" key="2">
    <source>
        <dbReference type="ARBA" id="ARBA00010515"/>
    </source>
</evidence>
<evidence type="ECO:0000256" key="3">
    <source>
        <dbReference type="ARBA" id="ARBA00022801"/>
    </source>
</evidence>
<accession>A0A9X3AFL7</accession>
<protein>
    <recommendedName>
        <fullName evidence="4">Carboxylic ester hydrolase</fullName>
        <ecNumber evidence="4">3.1.1.-</ecNumber>
    </recommendedName>
</protein>
<dbReference type="Gene3D" id="3.40.50.1820">
    <property type="entry name" value="alpha/beta hydrolase"/>
    <property type="match status" value="1"/>
</dbReference>
<feature type="domain" description="Carboxylesterase type B" evidence="5">
    <location>
        <begin position="2"/>
        <end position="311"/>
    </location>
</feature>
<name>A0A9X3AFL7_9PSEU</name>
<dbReference type="InterPro" id="IPR002168">
    <property type="entry name" value="Lipase_GDXG_HIS_AS"/>
</dbReference>
<organism evidence="6 7">
    <name type="scientific">Umezawaea endophytica</name>
    <dbReference type="NCBI Taxonomy" id="1654476"/>
    <lineage>
        <taxon>Bacteria</taxon>
        <taxon>Bacillati</taxon>
        <taxon>Actinomycetota</taxon>
        <taxon>Actinomycetes</taxon>
        <taxon>Pseudonocardiales</taxon>
        <taxon>Pseudonocardiaceae</taxon>
        <taxon>Umezawaea</taxon>
    </lineage>
</organism>
<keyword evidence="7" id="KW-1185">Reference proteome</keyword>
<evidence type="ECO:0000313" key="6">
    <source>
        <dbReference type="EMBL" id="MCS7478471.1"/>
    </source>
</evidence>
<dbReference type="GO" id="GO:0016787">
    <property type="term" value="F:hydrolase activity"/>
    <property type="evidence" value="ECO:0007669"/>
    <property type="project" value="UniProtKB-KW"/>
</dbReference>
<comment type="similarity">
    <text evidence="1 4">Belongs to the type-B carboxylesterase/lipase family.</text>
</comment>
<dbReference type="PANTHER" id="PTHR11559">
    <property type="entry name" value="CARBOXYLESTERASE"/>
    <property type="match status" value="1"/>
</dbReference>
<evidence type="ECO:0000313" key="7">
    <source>
        <dbReference type="Proteomes" id="UP001141259"/>
    </source>
</evidence>
<comment type="similarity">
    <text evidence="2">Belongs to the 'GDXG' lipolytic enzyme family.</text>
</comment>
<dbReference type="SUPFAM" id="SSF53474">
    <property type="entry name" value="alpha/beta-Hydrolases"/>
    <property type="match status" value="1"/>
</dbReference>
<dbReference type="PROSITE" id="PS01173">
    <property type="entry name" value="LIPASE_GDXG_HIS"/>
    <property type="match status" value="1"/>
</dbReference>
<evidence type="ECO:0000256" key="1">
    <source>
        <dbReference type="ARBA" id="ARBA00005964"/>
    </source>
</evidence>
<dbReference type="InterPro" id="IPR050309">
    <property type="entry name" value="Type-B_Carboxylest/Lipase"/>
</dbReference>
<dbReference type="EC" id="3.1.1.-" evidence="4"/>
<dbReference type="InterPro" id="IPR019826">
    <property type="entry name" value="Carboxylesterase_B_AS"/>
</dbReference>
<reference evidence="6" key="1">
    <citation type="submission" date="2022-08" db="EMBL/GenBank/DDBJ databases">
        <authorList>
            <person name="Tistechok S."/>
            <person name="Samborskyy M."/>
            <person name="Roman I."/>
        </authorList>
    </citation>
    <scope>NUCLEOTIDE SEQUENCE</scope>
    <source>
        <strain evidence="6">DSM 103496</strain>
    </source>
</reference>
<gene>
    <name evidence="6" type="ORF">NZH93_16550</name>
</gene>
<dbReference type="EMBL" id="JANYMP010000007">
    <property type="protein sequence ID" value="MCS7478471.1"/>
    <property type="molecule type" value="Genomic_DNA"/>
</dbReference>
<dbReference type="PROSITE" id="PS00122">
    <property type="entry name" value="CARBOXYLESTERASE_B_1"/>
    <property type="match status" value="1"/>
</dbReference>
<evidence type="ECO:0000256" key="4">
    <source>
        <dbReference type="RuleBase" id="RU361235"/>
    </source>
</evidence>
<evidence type="ECO:0000259" key="5">
    <source>
        <dbReference type="Pfam" id="PF00135"/>
    </source>
</evidence>
<dbReference type="InterPro" id="IPR029058">
    <property type="entry name" value="AB_hydrolase_fold"/>
</dbReference>
<dbReference type="Proteomes" id="UP001141259">
    <property type="component" value="Unassembled WGS sequence"/>
</dbReference>
<sequence length="466" mass="49061">MTTVRTTTGAVRGKRGEHGTVFLGVPYAAPPVGALRFAAPRPHEPWTGVRDATRHGPTAPQPVRGGFAGLDLSPYFAPGWREGDDHLVLNVHAPDTQGAPVVVFVHGGGFVAGSASADLYDGTAFARDGVVLVTVEYRLGLHGFLHLPDEPDNRGALDVLAALRWVRDNIERFGGDPTAVTLAGQSAGATIVAGVLATPESDGLVRRAVVQSGSGTGAFTTEQALIVTRAVGRELGLDPTAAALAEVPDQRLVDVIPKLAGLDLRTATHHDPLGGITAFGLVLDRQPADALRGGVDLLIGTNLDEGSLYLRPDEDVPAIAARFALRPDDLALAERPHGSEWERRSAVLGMGLFGAGTRRLADANAATGTPTFVYEFTWRSDALGGGFGAGHVVELPFVFDRLDLPSLHGPNALLGTTAPPADLAARTHRAWVDFATTGDPGWPRSEPGRRVVRRIGSTWDLVDDRG</sequence>
<dbReference type="RefSeq" id="WP_259623982.1">
    <property type="nucleotide sequence ID" value="NZ_JANYMP010000007.1"/>
</dbReference>
<proteinExistence type="inferred from homology"/>
<dbReference type="Pfam" id="PF00135">
    <property type="entry name" value="COesterase"/>
    <property type="match status" value="1"/>
</dbReference>
<dbReference type="AlphaFoldDB" id="A0A9X3AFL7"/>